<protein>
    <submittedName>
        <fullName evidence="1">Uncharacterized protein</fullName>
    </submittedName>
</protein>
<evidence type="ECO:0000313" key="1">
    <source>
        <dbReference type="EMBL" id="JAH29472.1"/>
    </source>
</evidence>
<reference evidence="1" key="2">
    <citation type="journal article" date="2015" name="Fish Shellfish Immunol.">
        <title>Early steps in the European eel (Anguilla anguilla)-Vibrio vulnificus interaction in the gills: Role of the RtxA13 toxin.</title>
        <authorList>
            <person name="Callol A."/>
            <person name="Pajuelo D."/>
            <person name="Ebbesson L."/>
            <person name="Teles M."/>
            <person name="MacKenzie S."/>
            <person name="Amaro C."/>
        </authorList>
    </citation>
    <scope>NUCLEOTIDE SEQUENCE</scope>
</reference>
<accession>A0A0E9RKY1</accession>
<organism evidence="1">
    <name type="scientific">Anguilla anguilla</name>
    <name type="common">European freshwater eel</name>
    <name type="synonym">Muraena anguilla</name>
    <dbReference type="NCBI Taxonomy" id="7936"/>
    <lineage>
        <taxon>Eukaryota</taxon>
        <taxon>Metazoa</taxon>
        <taxon>Chordata</taxon>
        <taxon>Craniata</taxon>
        <taxon>Vertebrata</taxon>
        <taxon>Euteleostomi</taxon>
        <taxon>Actinopterygii</taxon>
        <taxon>Neopterygii</taxon>
        <taxon>Teleostei</taxon>
        <taxon>Anguilliformes</taxon>
        <taxon>Anguillidae</taxon>
        <taxon>Anguilla</taxon>
    </lineage>
</organism>
<sequence>MASWGLFLTPSPQIFIGFFKSPVLEVSHFSTPFR</sequence>
<proteinExistence type="predicted"/>
<dbReference type="EMBL" id="GBXM01079105">
    <property type="protein sequence ID" value="JAH29472.1"/>
    <property type="molecule type" value="Transcribed_RNA"/>
</dbReference>
<name>A0A0E9RKY1_ANGAN</name>
<reference evidence="1" key="1">
    <citation type="submission" date="2014-11" db="EMBL/GenBank/DDBJ databases">
        <authorList>
            <person name="Amaro Gonzalez C."/>
        </authorList>
    </citation>
    <scope>NUCLEOTIDE SEQUENCE</scope>
</reference>
<dbReference type="AlphaFoldDB" id="A0A0E9RKY1"/>